<gene>
    <name evidence="3" type="primary">IMC1m</name>
    <name evidence="3" type="ORF">PRELSG_0612500</name>
</gene>
<evidence type="ECO:0000256" key="2">
    <source>
        <dbReference type="SAM" id="Phobius"/>
    </source>
</evidence>
<evidence type="ECO:0000313" key="3">
    <source>
        <dbReference type="EMBL" id="CRG99150.1"/>
    </source>
</evidence>
<keyword evidence="2" id="KW-0812">Transmembrane</keyword>
<feature type="transmembrane region" description="Helical" evidence="2">
    <location>
        <begin position="283"/>
        <end position="306"/>
    </location>
</feature>
<name>A0A1J1H356_PLARL</name>
<evidence type="ECO:0000256" key="1">
    <source>
        <dbReference type="SAM" id="MobiDB-lite"/>
    </source>
</evidence>
<dbReference type="EMBL" id="LN835301">
    <property type="protein sequence ID" value="CRG99150.1"/>
    <property type="molecule type" value="Genomic_DNA"/>
</dbReference>
<dbReference type="AlphaFoldDB" id="A0A1J1H356"/>
<dbReference type="Proteomes" id="UP000220158">
    <property type="component" value="Chromosome 6"/>
</dbReference>
<organism evidence="3 4">
    <name type="scientific">Plasmodium relictum</name>
    <dbReference type="NCBI Taxonomy" id="85471"/>
    <lineage>
        <taxon>Eukaryota</taxon>
        <taxon>Sar</taxon>
        <taxon>Alveolata</taxon>
        <taxon>Apicomplexa</taxon>
        <taxon>Aconoidasida</taxon>
        <taxon>Haemosporida</taxon>
        <taxon>Plasmodiidae</taxon>
        <taxon>Plasmodium</taxon>
        <taxon>Plasmodium (Haemamoeba)</taxon>
    </lineage>
</organism>
<reference evidence="3 4" key="1">
    <citation type="submission" date="2015-04" db="EMBL/GenBank/DDBJ databases">
        <authorList>
            <consortium name="Pathogen Informatics"/>
        </authorList>
    </citation>
    <scope>NUCLEOTIDE SEQUENCE [LARGE SCALE GENOMIC DNA]</scope>
    <source>
        <strain evidence="3 4">SGS1</strain>
    </source>
</reference>
<protein>
    <submittedName>
        <fullName evidence="3">Inner membrane complex protein 1m, putative</fullName>
    </submittedName>
</protein>
<keyword evidence="4" id="KW-1185">Reference proteome</keyword>
<proteinExistence type="predicted"/>
<keyword evidence="2" id="KW-1133">Transmembrane helix</keyword>
<feature type="region of interest" description="Disordered" evidence="1">
    <location>
        <begin position="313"/>
        <end position="338"/>
    </location>
</feature>
<evidence type="ECO:0000313" key="4">
    <source>
        <dbReference type="Proteomes" id="UP000220158"/>
    </source>
</evidence>
<sequence length="338" mass="39060">MCDSICKNETKYVLGPAPTFMPQLIQDSPSTTVEVDTPIYEPLVKPVIKNIVQETTINVPKIEYREKVVEVPRIEYRTYPIVKDIEAPIYQDRYKYKNVEVPQKKFRVKPVYKVVDVPQVEYVDKYVKKKYKRFKYVPKEVQVPFRPRREIYSEVPIPRYIPHNIESTIQPDMFNIPYNGELPLFEGHNDNFLNMINPFTVYSRGKKNKCFLKCLCNGNDKATYEIGPSLVSSPPYNNQLYDISNNYELYPGSYDALGYSYPFILDNEEDNFCNKIIEATSSIIAATGIAVILAGKLTLDGIFLLLKNKNEENKKDTPKISDSKVNKSPSTRKSIEEE</sequence>
<dbReference type="OrthoDB" id="369807at2759"/>
<dbReference type="VEuPathDB" id="PlasmoDB:PRELSG_0612500"/>
<accession>A0A1J1H356</accession>
<dbReference type="GeneID" id="39735251"/>
<dbReference type="KEGG" id="prel:PRELSG_0612500"/>
<keyword evidence="2" id="KW-0472">Membrane</keyword>
<feature type="compositionally biased region" description="Basic and acidic residues" evidence="1">
    <location>
        <begin position="313"/>
        <end position="325"/>
    </location>
</feature>
<dbReference type="RefSeq" id="XP_028532158.1">
    <property type="nucleotide sequence ID" value="XM_028675584.1"/>
</dbReference>